<keyword evidence="3" id="KW-1185">Reference proteome</keyword>
<dbReference type="InterPro" id="IPR016919">
    <property type="entry name" value="UCP029416_PTP"/>
</dbReference>
<dbReference type="OrthoDB" id="7210484at2"/>
<dbReference type="HOGENOM" id="CLU_144002_0_0_0"/>
<dbReference type="SMART" id="SM00226">
    <property type="entry name" value="LMWPc"/>
    <property type="match status" value="1"/>
</dbReference>
<name>I3ZJG9_TERRK</name>
<dbReference type="Proteomes" id="UP000006056">
    <property type="component" value="Chromosome"/>
</dbReference>
<reference evidence="2 3" key="1">
    <citation type="submission" date="2012-06" db="EMBL/GenBank/DDBJ databases">
        <title>Complete genome of Terriglobus roseus DSM 18391.</title>
        <authorList>
            <consortium name="US DOE Joint Genome Institute (JGI-PGF)"/>
            <person name="Lucas S."/>
            <person name="Copeland A."/>
            <person name="Lapidus A."/>
            <person name="Glavina del Rio T."/>
            <person name="Dalin E."/>
            <person name="Tice H."/>
            <person name="Bruce D."/>
            <person name="Goodwin L."/>
            <person name="Pitluck S."/>
            <person name="Peters L."/>
            <person name="Mikhailova N."/>
            <person name="Munk A.C.C."/>
            <person name="Kyrpides N."/>
            <person name="Mavromatis K."/>
            <person name="Ivanova N."/>
            <person name="Brettin T."/>
            <person name="Detter J.C."/>
            <person name="Han C."/>
            <person name="Larimer F."/>
            <person name="Land M."/>
            <person name="Hauser L."/>
            <person name="Markowitz V."/>
            <person name="Cheng J.-F."/>
            <person name="Hugenholtz P."/>
            <person name="Woyke T."/>
            <person name="Wu D."/>
            <person name="Brambilla E."/>
            <person name="Klenk H.-P."/>
            <person name="Eisen J.A."/>
        </authorList>
    </citation>
    <scope>NUCLEOTIDE SEQUENCE [LARGE SCALE GENOMIC DNA]</scope>
    <source>
        <strain evidence="3">DSM 18391 / NRRL B-41598 / KBS 63</strain>
    </source>
</reference>
<dbReference type="RefSeq" id="WP_014786649.1">
    <property type="nucleotide sequence ID" value="NC_018014.1"/>
</dbReference>
<organism evidence="2 3">
    <name type="scientific">Terriglobus roseus (strain DSM 18391 / NRRL B-41598 / KBS 63)</name>
    <dbReference type="NCBI Taxonomy" id="926566"/>
    <lineage>
        <taxon>Bacteria</taxon>
        <taxon>Pseudomonadati</taxon>
        <taxon>Acidobacteriota</taxon>
        <taxon>Terriglobia</taxon>
        <taxon>Terriglobales</taxon>
        <taxon>Acidobacteriaceae</taxon>
        <taxon>Terriglobus</taxon>
    </lineage>
</organism>
<evidence type="ECO:0000259" key="1">
    <source>
        <dbReference type="SMART" id="SM00226"/>
    </source>
</evidence>
<protein>
    <recommendedName>
        <fullName evidence="1">Phosphotyrosine protein phosphatase I domain-containing protein</fullName>
    </recommendedName>
</protein>
<sequence>MNLLFVCSRNRLRSPTAEAVFSMLDGYEVLSAGTGSDSEQEVSTDLVDWADVIFAMEGVHRRRLNQRFGSRLRAKRLIVLGIRDEYSYMDPRLVELLKERVLPHLPVSHPVR</sequence>
<gene>
    <name evidence="2" type="ordered locus">Terro_3162</name>
</gene>
<dbReference type="SUPFAM" id="SSF52788">
    <property type="entry name" value="Phosphotyrosine protein phosphatases I"/>
    <property type="match status" value="1"/>
</dbReference>
<dbReference type="InterPro" id="IPR036196">
    <property type="entry name" value="Ptyr_pPase_sf"/>
</dbReference>
<dbReference type="Gene3D" id="3.40.50.2300">
    <property type="match status" value="1"/>
</dbReference>
<dbReference type="InterPro" id="IPR023485">
    <property type="entry name" value="Ptyr_pPase"/>
</dbReference>
<dbReference type="EMBL" id="CP003379">
    <property type="protein sequence ID" value="AFL89387.1"/>
    <property type="molecule type" value="Genomic_DNA"/>
</dbReference>
<evidence type="ECO:0000313" key="3">
    <source>
        <dbReference type="Proteomes" id="UP000006056"/>
    </source>
</evidence>
<dbReference type="AlphaFoldDB" id="I3ZJG9"/>
<dbReference type="PIRSF" id="PIRSF029416">
    <property type="entry name" value="UCP029416_PTP"/>
    <property type="match status" value="1"/>
</dbReference>
<evidence type="ECO:0000313" key="2">
    <source>
        <dbReference type="EMBL" id="AFL89387.1"/>
    </source>
</evidence>
<accession>I3ZJG9</accession>
<proteinExistence type="predicted"/>
<feature type="domain" description="Phosphotyrosine protein phosphatase I" evidence="1">
    <location>
        <begin position="1"/>
        <end position="103"/>
    </location>
</feature>
<dbReference type="eggNOG" id="COG4551">
    <property type="taxonomic scope" value="Bacteria"/>
</dbReference>
<dbReference type="KEGG" id="trs:Terro_3162"/>